<accession>A0A6I9TKG5</accession>
<reference evidence="8" key="1">
    <citation type="submission" date="2025-08" db="UniProtKB">
        <authorList>
            <consortium name="RefSeq"/>
        </authorList>
    </citation>
    <scope>IDENTIFICATION</scope>
</reference>
<dbReference type="PANTHER" id="PTHR31973:SF195">
    <property type="entry name" value="MUDR FAMILY TRANSPOSASE"/>
    <property type="match status" value="1"/>
</dbReference>
<dbReference type="InterPro" id="IPR018289">
    <property type="entry name" value="MULE_transposase_dom"/>
</dbReference>
<dbReference type="KEGG" id="sind:105164445"/>
<dbReference type="GeneID" id="105164445"/>
<feature type="region of interest" description="Disordered" evidence="5">
    <location>
        <begin position="401"/>
        <end position="424"/>
    </location>
</feature>
<dbReference type="OrthoDB" id="912552at2759"/>
<keyword evidence="1" id="KW-0479">Metal-binding</keyword>
<evidence type="ECO:0000256" key="3">
    <source>
        <dbReference type="ARBA" id="ARBA00022833"/>
    </source>
</evidence>
<dbReference type="PANTHER" id="PTHR31973">
    <property type="entry name" value="POLYPROTEIN, PUTATIVE-RELATED"/>
    <property type="match status" value="1"/>
</dbReference>
<dbReference type="InParanoid" id="A0A6I9TKG5"/>
<dbReference type="Pfam" id="PF04434">
    <property type="entry name" value="SWIM"/>
    <property type="match status" value="1"/>
</dbReference>
<name>A0A6I9TKG5_SESIN</name>
<sequence>MAALKKWNPGAVVEWLHLETDIPGRYMLNYVFWAFRPCIEGYHYCRDVISVDGTHLYTKYKHKMLVAVTLDANQQVLPLVFALVDEESLESWRWFLRMLSKYLLPSEDDRVCLISDRHAGLINAINYVPAFKFPRGVYRFCLRYVCSNFNTKFKKIQLKDMCWRAGAEGNPRKFDRIMEEIKSLNEEAYDWLGRIDKAQWTLVHDGGWRTGILTTNMSECINEVLKGVRRLPIMAIVQITLSRSVQYFLQRSTRCNRMINANQQWADFAFKLFEARQAETVRHIVQKFDYNQQSASVVTLSLTGQGSRTYVVKLKHRMCSCGKWGAIGIPCSHAIQACRHFGVNASNFIPHYYSVQSYKNTYQGRFEPVYGEEYWDPVDFELVHNPALRARRGPVRQVSTRIPNEMDRPQVRARQQYQARQARG</sequence>
<evidence type="ECO:0000259" key="6">
    <source>
        <dbReference type="PROSITE" id="PS50966"/>
    </source>
</evidence>
<feature type="compositionally biased region" description="Low complexity" evidence="5">
    <location>
        <begin position="412"/>
        <end position="424"/>
    </location>
</feature>
<feature type="domain" description="SWIM-type" evidence="6">
    <location>
        <begin position="310"/>
        <end position="342"/>
    </location>
</feature>
<dbReference type="SMART" id="SM00575">
    <property type="entry name" value="ZnF_PMZ"/>
    <property type="match status" value="1"/>
</dbReference>
<evidence type="ECO:0000256" key="5">
    <source>
        <dbReference type="SAM" id="MobiDB-lite"/>
    </source>
</evidence>
<dbReference type="PROSITE" id="PS50966">
    <property type="entry name" value="ZF_SWIM"/>
    <property type="match status" value="1"/>
</dbReference>
<evidence type="ECO:0000256" key="1">
    <source>
        <dbReference type="ARBA" id="ARBA00022723"/>
    </source>
</evidence>
<keyword evidence="2 4" id="KW-0863">Zinc-finger</keyword>
<dbReference type="RefSeq" id="XP_011081397.1">
    <property type="nucleotide sequence ID" value="XM_011083095.1"/>
</dbReference>
<dbReference type="GO" id="GO:0008270">
    <property type="term" value="F:zinc ion binding"/>
    <property type="evidence" value="ECO:0007669"/>
    <property type="project" value="UniProtKB-KW"/>
</dbReference>
<dbReference type="InterPro" id="IPR007527">
    <property type="entry name" value="Znf_SWIM"/>
</dbReference>
<organism evidence="7 8">
    <name type="scientific">Sesamum indicum</name>
    <name type="common">Oriental sesame</name>
    <name type="synonym">Sesamum orientale</name>
    <dbReference type="NCBI Taxonomy" id="4182"/>
    <lineage>
        <taxon>Eukaryota</taxon>
        <taxon>Viridiplantae</taxon>
        <taxon>Streptophyta</taxon>
        <taxon>Embryophyta</taxon>
        <taxon>Tracheophyta</taxon>
        <taxon>Spermatophyta</taxon>
        <taxon>Magnoliopsida</taxon>
        <taxon>eudicotyledons</taxon>
        <taxon>Gunneridae</taxon>
        <taxon>Pentapetalae</taxon>
        <taxon>asterids</taxon>
        <taxon>lamiids</taxon>
        <taxon>Lamiales</taxon>
        <taxon>Pedaliaceae</taxon>
        <taxon>Sesamum</taxon>
    </lineage>
</organism>
<dbReference type="InterPro" id="IPR006564">
    <property type="entry name" value="Znf_PMZ"/>
</dbReference>
<evidence type="ECO:0000313" key="7">
    <source>
        <dbReference type="Proteomes" id="UP000504604"/>
    </source>
</evidence>
<dbReference type="Proteomes" id="UP000504604">
    <property type="component" value="Linkage group LG6"/>
</dbReference>
<dbReference type="Pfam" id="PF10551">
    <property type="entry name" value="MULE"/>
    <property type="match status" value="1"/>
</dbReference>
<keyword evidence="3" id="KW-0862">Zinc</keyword>
<gene>
    <name evidence="8" type="primary">LOC105164445</name>
</gene>
<dbReference type="AlphaFoldDB" id="A0A6I9TKG5"/>
<evidence type="ECO:0000256" key="4">
    <source>
        <dbReference type="PROSITE-ProRule" id="PRU00325"/>
    </source>
</evidence>
<evidence type="ECO:0000313" key="8">
    <source>
        <dbReference type="RefSeq" id="XP_011081397.1"/>
    </source>
</evidence>
<evidence type="ECO:0000256" key="2">
    <source>
        <dbReference type="ARBA" id="ARBA00022771"/>
    </source>
</evidence>
<keyword evidence="7" id="KW-1185">Reference proteome</keyword>
<protein>
    <submittedName>
        <fullName evidence="8">Uncharacterized protein LOC105164445</fullName>
    </submittedName>
</protein>
<proteinExistence type="predicted"/>